<dbReference type="SUPFAM" id="SSF48452">
    <property type="entry name" value="TPR-like"/>
    <property type="match status" value="1"/>
</dbReference>
<dbReference type="EMBL" id="UINC01025932">
    <property type="protein sequence ID" value="SVB02452.1"/>
    <property type="molecule type" value="Genomic_DNA"/>
</dbReference>
<organism evidence="1">
    <name type="scientific">marine metagenome</name>
    <dbReference type="NCBI Taxonomy" id="408172"/>
    <lineage>
        <taxon>unclassified sequences</taxon>
        <taxon>metagenomes</taxon>
        <taxon>ecological metagenomes</taxon>
    </lineage>
</organism>
<accession>A0A382AMT7</accession>
<evidence type="ECO:0000313" key="1">
    <source>
        <dbReference type="EMBL" id="SVB02452.1"/>
    </source>
</evidence>
<dbReference type="Gene3D" id="1.25.40.10">
    <property type="entry name" value="Tetratricopeptide repeat domain"/>
    <property type="match status" value="2"/>
</dbReference>
<gene>
    <name evidence="1" type="ORF">METZ01_LOCUS155306</name>
</gene>
<protein>
    <submittedName>
        <fullName evidence="1">Uncharacterized protein</fullName>
    </submittedName>
</protein>
<proteinExistence type="predicted"/>
<sequence length="422" mass="49306">MLISCVYFNTFYNAETSYQKALKIIEESPFTSEDKLPNQASKLLGEAIENSKLVIENYPESKYIDDAIFIIGKASFLRDEVAVAEKHFKMILNLYPESRFYQLSEIWLAYTHFRMGMVDSAQVDLSKIHSRQPRDKKQLFILHNVMAEIAIEVDNLEQVYHHYELAADYTTSNSKKTATYGKLVNIAEQEGNKIRASRYLEELGKVAPDKIRIESKMQLIIYQRELGEYDKIIEEIDNLLGLSEFQNQYIKLELELGKVYMDKRDISTAKEILSQMVEVYSKKDETAEAFFHLGDMALIEDFNLDLAKEYFEKSKSERSQSKYGKMSKDILKKITRFENLENLYKEVIKDTDEESDLDRLDQENEFGIIKTNENTMKDELPVLKEEFPQDERFQNSRNSMDFDINNMLEDAEITGQEEFDPS</sequence>
<reference evidence="1" key="1">
    <citation type="submission" date="2018-05" db="EMBL/GenBank/DDBJ databases">
        <authorList>
            <person name="Lanie J.A."/>
            <person name="Ng W.-L."/>
            <person name="Kazmierczak K.M."/>
            <person name="Andrzejewski T.M."/>
            <person name="Davidsen T.M."/>
            <person name="Wayne K.J."/>
            <person name="Tettelin H."/>
            <person name="Glass J.I."/>
            <person name="Rusch D."/>
            <person name="Podicherti R."/>
            <person name="Tsui H.-C.T."/>
            <person name="Winkler M.E."/>
        </authorList>
    </citation>
    <scope>NUCLEOTIDE SEQUENCE</scope>
</reference>
<name>A0A382AMT7_9ZZZZ</name>
<dbReference type="InterPro" id="IPR011990">
    <property type="entry name" value="TPR-like_helical_dom_sf"/>
</dbReference>
<dbReference type="AlphaFoldDB" id="A0A382AMT7"/>
<feature type="non-terminal residue" evidence="1">
    <location>
        <position position="422"/>
    </location>
</feature>